<name>A0ABT2Q0V9_9MOLU</name>
<protein>
    <recommendedName>
        <fullName evidence="4">Integral membrane protein</fullName>
    </recommendedName>
</protein>
<organism evidence="2 3">
    <name type="scientific">Paracholeplasma vituli</name>
    <dbReference type="NCBI Taxonomy" id="69473"/>
    <lineage>
        <taxon>Bacteria</taxon>
        <taxon>Bacillati</taxon>
        <taxon>Mycoplasmatota</taxon>
        <taxon>Mollicutes</taxon>
        <taxon>Acholeplasmatales</taxon>
        <taxon>Acholeplasmataceae</taxon>
        <taxon>Paracholeplasma</taxon>
    </lineage>
</organism>
<comment type="caution">
    <text evidence="2">The sequence shown here is derived from an EMBL/GenBank/DDBJ whole genome shotgun (WGS) entry which is preliminary data.</text>
</comment>
<sequence length="155" mass="17119">MLSLVLQKQKSIKYVSSLIIYSGFFLVIYFLLDNLNGGYTKMSDTYGNGLVAVNIILNIVMAILSALMFNLSSALVDLTKKEGKGTFMTMISVLFGVLTYGCTSCVIAFFTVIGITFSVAVLPLAGLPYKLISLALLFVGFWWLIREIRKSQCKL</sequence>
<keyword evidence="1" id="KW-1133">Transmembrane helix</keyword>
<gene>
    <name evidence="2" type="ORF">N7603_07735</name>
</gene>
<dbReference type="EMBL" id="JAOEGN010000016">
    <property type="protein sequence ID" value="MCU0105548.1"/>
    <property type="molecule type" value="Genomic_DNA"/>
</dbReference>
<feature type="transmembrane region" description="Helical" evidence="1">
    <location>
        <begin position="127"/>
        <end position="145"/>
    </location>
</feature>
<keyword evidence="1" id="KW-0812">Transmembrane</keyword>
<keyword evidence="1" id="KW-0472">Membrane</keyword>
<keyword evidence="3" id="KW-1185">Reference proteome</keyword>
<feature type="transmembrane region" description="Helical" evidence="1">
    <location>
        <begin position="88"/>
        <end position="121"/>
    </location>
</feature>
<reference evidence="3" key="1">
    <citation type="submission" date="2023-07" db="EMBL/GenBank/DDBJ databases">
        <title>Novel Mycoplasma species identified in domestic and wild animals.</title>
        <authorList>
            <person name="Volokhov D.V."/>
            <person name="Furtak V.A."/>
            <person name="Zagorodnyaya T.A."/>
        </authorList>
    </citation>
    <scope>NUCLEOTIDE SEQUENCE [LARGE SCALE GENOMIC DNA]</scope>
    <source>
        <strain evidence="3">92-19</strain>
    </source>
</reference>
<proteinExistence type="predicted"/>
<accession>A0ABT2Q0V9</accession>
<evidence type="ECO:0008006" key="4">
    <source>
        <dbReference type="Google" id="ProtNLM"/>
    </source>
</evidence>
<evidence type="ECO:0000256" key="1">
    <source>
        <dbReference type="SAM" id="Phobius"/>
    </source>
</evidence>
<dbReference type="Proteomes" id="UP001209076">
    <property type="component" value="Unassembled WGS sequence"/>
</dbReference>
<feature type="transmembrane region" description="Helical" evidence="1">
    <location>
        <begin position="52"/>
        <end position="76"/>
    </location>
</feature>
<evidence type="ECO:0000313" key="3">
    <source>
        <dbReference type="Proteomes" id="UP001209076"/>
    </source>
</evidence>
<evidence type="ECO:0000313" key="2">
    <source>
        <dbReference type="EMBL" id="MCU0105548.1"/>
    </source>
</evidence>
<dbReference type="RefSeq" id="WP_262096864.1">
    <property type="nucleotide sequence ID" value="NZ_JAOEGN010000016.1"/>
</dbReference>
<feature type="transmembrane region" description="Helical" evidence="1">
    <location>
        <begin position="12"/>
        <end position="32"/>
    </location>
</feature>